<organism evidence="2 3">
    <name type="scientific">Candidatus Nitrohelix vancouverensis</name>
    <dbReference type="NCBI Taxonomy" id="2705534"/>
    <lineage>
        <taxon>Bacteria</taxon>
        <taxon>Pseudomonadati</taxon>
        <taxon>Nitrospinota/Tectimicrobiota group</taxon>
        <taxon>Nitrospinota</taxon>
        <taxon>Nitrospinia</taxon>
        <taxon>Nitrospinales</taxon>
        <taxon>Nitrospinaceae</taxon>
        <taxon>Candidatus Nitrohelix</taxon>
    </lineage>
</organism>
<sequence>MTEDFKDATPGGVISIFPLPNTVFYPDIMLPLHIFEPRYRQMTADALGKDRQIGMVLLKPGFEAEYFDRPAIHSFGCVGHIQDCHQLPDGKYNFALKGFSRYKIVREIGDAPYRQAEVLLLKEINDRALEGHNDPIAQELAARLTAYCEKLTQIAREPKIADIPQCDRLSVFVDRMIMSLDLTPEQKQGYLEEQDVMKRADTLLEEIKLKTDLISLSHALSKKKVDPRMN</sequence>
<dbReference type="SUPFAM" id="SSF88697">
    <property type="entry name" value="PUA domain-like"/>
    <property type="match status" value="1"/>
</dbReference>
<dbReference type="SMART" id="SM00464">
    <property type="entry name" value="LON"/>
    <property type="match status" value="1"/>
</dbReference>
<evidence type="ECO:0000313" key="2">
    <source>
        <dbReference type="EMBL" id="QPJ65154.1"/>
    </source>
</evidence>
<dbReference type="EMBL" id="CP048620">
    <property type="protein sequence ID" value="QPJ65154.1"/>
    <property type="molecule type" value="Genomic_DNA"/>
</dbReference>
<gene>
    <name evidence="2" type="ORF">G3M78_07030</name>
</gene>
<dbReference type="PROSITE" id="PS51787">
    <property type="entry name" value="LON_N"/>
    <property type="match status" value="1"/>
</dbReference>
<dbReference type="Pfam" id="PF02190">
    <property type="entry name" value="LON_substr_bdg"/>
    <property type="match status" value="1"/>
</dbReference>
<dbReference type="Gene3D" id="1.20.58.1480">
    <property type="match status" value="1"/>
</dbReference>
<accession>A0A7T0C242</accession>
<evidence type="ECO:0000259" key="1">
    <source>
        <dbReference type="PROSITE" id="PS51787"/>
    </source>
</evidence>
<dbReference type="PANTHER" id="PTHR46732">
    <property type="entry name" value="ATP-DEPENDENT PROTEASE LA (LON) DOMAIN PROTEIN"/>
    <property type="match status" value="1"/>
</dbReference>
<dbReference type="Proteomes" id="UP000594464">
    <property type="component" value="Chromosome"/>
</dbReference>
<protein>
    <submittedName>
        <fullName evidence="2">LON peptidase substrate-binding domain-containing protein</fullName>
    </submittedName>
</protein>
<name>A0A7T0C242_9BACT</name>
<dbReference type="PANTHER" id="PTHR46732:SF8">
    <property type="entry name" value="ATP-DEPENDENT PROTEASE LA (LON) DOMAIN PROTEIN"/>
    <property type="match status" value="1"/>
</dbReference>
<dbReference type="InterPro" id="IPR003111">
    <property type="entry name" value="Lon_prtase_N"/>
</dbReference>
<reference evidence="3" key="1">
    <citation type="submission" date="2020-02" db="EMBL/GenBank/DDBJ databases">
        <title>Genomic and physiological characterization of two novel Nitrospinaceae genera.</title>
        <authorList>
            <person name="Mueller A.J."/>
            <person name="Jung M.-Y."/>
            <person name="Strachan C.R."/>
            <person name="Herbold C.W."/>
            <person name="Kirkegaard R.H."/>
            <person name="Daims H."/>
        </authorList>
    </citation>
    <scope>NUCLEOTIDE SEQUENCE [LARGE SCALE GENOMIC DNA]</scope>
</reference>
<dbReference type="InterPro" id="IPR015947">
    <property type="entry name" value="PUA-like_sf"/>
</dbReference>
<evidence type="ECO:0000313" key="3">
    <source>
        <dbReference type="Proteomes" id="UP000594464"/>
    </source>
</evidence>
<feature type="domain" description="Lon N-terminal" evidence="1">
    <location>
        <begin position="14"/>
        <end position="211"/>
    </location>
</feature>
<proteinExistence type="predicted"/>
<dbReference type="KEGG" id="nva:G3M78_07030"/>
<dbReference type="AlphaFoldDB" id="A0A7T0C242"/>
<dbReference type="InterPro" id="IPR046336">
    <property type="entry name" value="Lon_prtase_N_sf"/>
</dbReference>
<dbReference type="Gene3D" id="2.30.130.40">
    <property type="entry name" value="LON domain-like"/>
    <property type="match status" value="1"/>
</dbReference>